<reference evidence="2" key="1">
    <citation type="submission" date="2020-05" db="EMBL/GenBank/DDBJ databases">
        <authorList>
            <consortium name="Genoscope - CEA"/>
            <person name="William W."/>
        </authorList>
    </citation>
    <scope>NUCLEOTIDE SEQUENCE [LARGE SCALE GENOMIC DNA]</scope>
    <source>
        <strain evidence="2">PCC 7821</strain>
    </source>
</reference>
<evidence type="ECO:0000313" key="2">
    <source>
        <dbReference type="EMBL" id="CAC5339721.1"/>
    </source>
</evidence>
<gene>
    <name evidence="2" type="ORF">PLAN_MP20035</name>
</gene>
<dbReference type="AlphaFoldDB" id="A0A6J7ZE03"/>
<evidence type="ECO:0000313" key="3">
    <source>
        <dbReference type="Proteomes" id="UP000196521"/>
    </source>
</evidence>
<feature type="region of interest" description="Disordered" evidence="1">
    <location>
        <begin position="27"/>
        <end position="55"/>
    </location>
</feature>
<comment type="caution">
    <text evidence="2">The sequence shown here is derived from an EMBL/GenBank/DDBJ whole genome shotgun (WGS) entry which is preliminary data.</text>
</comment>
<protein>
    <submittedName>
        <fullName evidence="2">Uncharacterized protein</fullName>
    </submittedName>
</protein>
<accession>A0A6J7ZE03</accession>
<feature type="compositionally biased region" description="Basic and acidic residues" evidence="1">
    <location>
        <begin position="83"/>
        <end position="98"/>
    </location>
</feature>
<keyword evidence="3" id="KW-1185">Reference proteome</keyword>
<dbReference type="EMBL" id="CZCZ02000001">
    <property type="protein sequence ID" value="CAC5339721.1"/>
    <property type="molecule type" value="Genomic_DNA"/>
</dbReference>
<sequence length="111" mass="12496">MNVMTKKELTDEEIRAEMDEIDRLELQGGCSAASSGASRKAKKASEGQKKIKTVPPAVVAEDEDVLGEGESLKDFDDRMAKKYPKKSYDDLTEEEKRERAKRFVAQGPEDW</sequence>
<feature type="region of interest" description="Disordered" evidence="1">
    <location>
        <begin position="83"/>
        <end position="111"/>
    </location>
</feature>
<feature type="compositionally biased region" description="Low complexity" evidence="1">
    <location>
        <begin position="28"/>
        <end position="38"/>
    </location>
</feature>
<dbReference type="Proteomes" id="UP000196521">
    <property type="component" value="Unassembled WGS sequence"/>
</dbReference>
<evidence type="ECO:0000256" key="1">
    <source>
        <dbReference type="SAM" id="MobiDB-lite"/>
    </source>
</evidence>
<organism evidence="2 3">
    <name type="scientific">Planktothrix rubescens CCAP 1459/22</name>
    <dbReference type="NCBI Taxonomy" id="329571"/>
    <lineage>
        <taxon>Bacteria</taxon>
        <taxon>Bacillati</taxon>
        <taxon>Cyanobacteriota</taxon>
        <taxon>Cyanophyceae</taxon>
        <taxon>Oscillatoriophycideae</taxon>
        <taxon>Oscillatoriales</taxon>
        <taxon>Microcoleaceae</taxon>
        <taxon>Planktothrix</taxon>
    </lineage>
</organism>
<proteinExistence type="predicted"/>
<name>A0A6J7ZE03_PLARU</name>